<dbReference type="InterPro" id="IPR027417">
    <property type="entry name" value="P-loop_NTPase"/>
</dbReference>
<organism evidence="2 3">
    <name type="scientific">Romanomermis culicivorax</name>
    <name type="common">Nematode worm</name>
    <dbReference type="NCBI Taxonomy" id="13658"/>
    <lineage>
        <taxon>Eukaryota</taxon>
        <taxon>Metazoa</taxon>
        <taxon>Ecdysozoa</taxon>
        <taxon>Nematoda</taxon>
        <taxon>Enoplea</taxon>
        <taxon>Dorylaimia</taxon>
        <taxon>Mermithida</taxon>
        <taxon>Mermithoidea</taxon>
        <taxon>Mermithidae</taxon>
        <taxon>Romanomermis</taxon>
    </lineage>
</organism>
<feature type="domain" description="DNA2/NAM7 helicase-like C-terminal" evidence="1">
    <location>
        <begin position="3"/>
        <end position="66"/>
    </location>
</feature>
<name>A0A915JDM1_ROMCU</name>
<dbReference type="AlphaFoldDB" id="A0A915JDM1"/>
<keyword evidence="2" id="KW-1185">Reference proteome</keyword>
<dbReference type="Gene3D" id="3.40.50.300">
    <property type="entry name" value="P-loop containing nucleotide triphosphate hydrolases"/>
    <property type="match status" value="1"/>
</dbReference>
<dbReference type="Proteomes" id="UP000887565">
    <property type="component" value="Unplaced"/>
</dbReference>
<evidence type="ECO:0000313" key="3">
    <source>
        <dbReference type="WBParaSite" id="nRc.2.0.1.t24580-RA"/>
    </source>
</evidence>
<accession>A0A915JDM1</accession>
<reference evidence="3" key="1">
    <citation type="submission" date="2022-11" db="UniProtKB">
        <authorList>
            <consortium name="WormBaseParasite"/>
        </authorList>
    </citation>
    <scope>IDENTIFICATION</scope>
</reference>
<proteinExistence type="predicted"/>
<evidence type="ECO:0000313" key="2">
    <source>
        <dbReference type="Proteomes" id="UP000887565"/>
    </source>
</evidence>
<dbReference type="InterPro" id="IPR041679">
    <property type="entry name" value="DNA2/NAM7-like_C"/>
</dbReference>
<protein>
    <submittedName>
        <fullName evidence="3">DNA2/NAM7 helicase-like C-terminal domain-containing protein</fullName>
    </submittedName>
</protein>
<dbReference type="WBParaSite" id="nRc.2.0.1.t24580-RA">
    <property type="protein sequence ID" value="nRc.2.0.1.t24580-RA"/>
    <property type="gene ID" value="nRc.2.0.1.g24580"/>
</dbReference>
<evidence type="ECO:0000259" key="1">
    <source>
        <dbReference type="Pfam" id="PF13087"/>
    </source>
</evidence>
<sequence>MWPISWVNVTSLQWVEDHSPSVQNVQEACPVVKLTASLIGMQKFKNQDIIIITLYSPQFKLLQKTMLDVKP</sequence>
<dbReference type="Pfam" id="PF13087">
    <property type="entry name" value="AAA_12"/>
    <property type="match status" value="1"/>
</dbReference>